<dbReference type="InterPro" id="IPR011042">
    <property type="entry name" value="6-blade_b-propeller_TolB-like"/>
</dbReference>
<dbReference type="Proteomes" id="UP000886124">
    <property type="component" value="Unassembled WGS sequence"/>
</dbReference>
<dbReference type="SUPFAM" id="SSF69304">
    <property type="entry name" value="Tricorn protease N-terminal domain"/>
    <property type="match status" value="1"/>
</dbReference>
<proteinExistence type="inferred from homology"/>
<evidence type="ECO:0008006" key="3">
    <source>
        <dbReference type="Google" id="ProtNLM"/>
    </source>
</evidence>
<dbReference type="Gene3D" id="2.120.10.30">
    <property type="entry name" value="TolB, C-terminal domain"/>
    <property type="match status" value="2"/>
</dbReference>
<dbReference type="PANTHER" id="PTHR36842">
    <property type="entry name" value="PROTEIN TOLB HOMOLOG"/>
    <property type="match status" value="1"/>
</dbReference>
<dbReference type="Pfam" id="PF07676">
    <property type="entry name" value="PD40"/>
    <property type="match status" value="4"/>
</dbReference>
<comment type="similarity">
    <text evidence="1">Belongs to the TolB family.</text>
</comment>
<dbReference type="AlphaFoldDB" id="A0A7V5UFH9"/>
<protein>
    <recommendedName>
        <fullName evidence="3">DUF5050 domain-containing protein</fullName>
    </recommendedName>
</protein>
<organism evidence="2">
    <name type="scientific">Caldithrix abyssi</name>
    <dbReference type="NCBI Taxonomy" id="187145"/>
    <lineage>
        <taxon>Bacteria</taxon>
        <taxon>Pseudomonadati</taxon>
        <taxon>Calditrichota</taxon>
        <taxon>Calditrichia</taxon>
        <taxon>Calditrichales</taxon>
        <taxon>Calditrichaceae</taxon>
        <taxon>Caldithrix</taxon>
    </lineage>
</organism>
<evidence type="ECO:0000313" key="2">
    <source>
        <dbReference type="EMBL" id="HHJ53457.1"/>
    </source>
</evidence>
<reference evidence="2" key="1">
    <citation type="journal article" date="2020" name="mSystems">
        <title>Genome- and Community-Level Interaction Insights into Carbon Utilization and Element Cycling Functions of Hydrothermarchaeota in Hydrothermal Sediment.</title>
        <authorList>
            <person name="Zhou Z."/>
            <person name="Liu Y."/>
            <person name="Xu W."/>
            <person name="Pan J."/>
            <person name="Luo Z.H."/>
            <person name="Li M."/>
        </authorList>
    </citation>
    <scope>NUCLEOTIDE SEQUENCE [LARGE SCALE GENOMIC DNA]</scope>
    <source>
        <strain evidence="2">HyVt-527</strain>
    </source>
</reference>
<gene>
    <name evidence="2" type="ORF">ENJ89_09710</name>
</gene>
<comment type="caution">
    <text evidence="2">The sequence shown here is derived from an EMBL/GenBank/DDBJ whole genome shotgun (WGS) entry which is preliminary data.</text>
</comment>
<dbReference type="InterPro" id="IPR011659">
    <property type="entry name" value="WD40"/>
</dbReference>
<evidence type="ECO:0000256" key="1">
    <source>
        <dbReference type="ARBA" id="ARBA00009820"/>
    </source>
</evidence>
<sequence length="363" mass="41170">MKRIHLFVLPLIIISGIMLFASCQKKADKQPGSKVGQITEPFPGEKHLKNIRMLTDGGENAEAYLSFDEKKLIYQTTHGPYKCDQIFVMNLDGSGKHLVSTGKGRTTCSYFLPGDQKIIYASTHGADPNCPPPPDLSHGYVWKIYSTYDLYVANADGSDPKPFLPAPGYDAEATVSPKGDKIVFTSMRDGDLDIYTVNIDGTGLKRLTTELGYDGGPFFSWDGKKIVYRSYHPKTEQEIKRYKDLLAQEMIEPNNFQLMVMDADGSNKRQITHNEYANFAPFYHPDNKRIIFCSNLNSKDPRRPQFNLWMINEDGTGLEQITFFKGFDGFPMFTHDGKKLVFCSNRYNSKPRETNVFVADWVE</sequence>
<name>A0A7V5UFH9_CALAY</name>
<dbReference type="EMBL" id="DROD01000615">
    <property type="protein sequence ID" value="HHJ53457.1"/>
    <property type="molecule type" value="Genomic_DNA"/>
</dbReference>
<accession>A0A7V5UFH9</accession>
<dbReference type="PANTHER" id="PTHR36842:SF1">
    <property type="entry name" value="PROTEIN TOLB"/>
    <property type="match status" value="1"/>
</dbReference>
<dbReference type="PROSITE" id="PS51257">
    <property type="entry name" value="PROKAR_LIPOPROTEIN"/>
    <property type="match status" value="1"/>
</dbReference>